<dbReference type="Pfam" id="PF17293">
    <property type="entry name" value="Arm-DNA-bind_5"/>
    <property type="match status" value="1"/>
</dbReference>
<dbReference type="InterPro" id="IPR010998">
    <property type="entry name" value="Integrase_recombinase_N"/>
</dbReference>
<feature type="domain" description="Tyr recombinase" evidence="4">
    <location>
        <begin position="246"/>
        <end position="431"/>
    </location>
</feature>
<keyword evidence="2" id="KW-0238">DNA-binding</keyword>
<dbReference type="PROSITE" id="PS51898">
    <property type="entry name" value="TYR_RECOMBINASE"/>
    <property type="match status" value="1"/>
</dbReference>
<reference evidence="5" key="1">
    <citation type="submission" date="2021-08" db="EMBL/GenBank/DDBJ databases">
        <title>Complete genome sequence of Chryseobacterium sp strain PS-8.</title>
        <authorList>
            <person name="Das S.K."/>
        </authorList>
    </citation>
    <scope>NUCLEOTIDE SEQUENCE</scope>
    <source>
        <strain evidence="5">PS-8</strain>
    </source>
</reference>
<evidence type="ECO:0000256" key="2">
    <source>
        <dbReference type="ARBA" id="ARBA00023125"/>
    </source>
</evidence>
<dbReference type="Gene3D" id="1.10.443.10">
    <property type="entry name" value="Intergrase catalytic core"/>
    <property type="match status" value="1"/>
</dbReference>
<evidence type="ECO:0000256" key="3">
    <source>
        <dbReference type="ARBA" id="ARBA00023172"/>
    </source>
</evidence>
<dbReference type="CDD" id="cd01185">
    <property type="entry name" value="INTN1_C_like"/>
    <property type="match status" value="1"/>
</dbReference>
<evidence type="ECO:0000313" key="5">
    <source>
        <dbReference type="EMBL" id="MCF2221031.1"/>
    </source>
</evidence>
<dbReference type="Pfam" id="PF00589">
    <property type="entry name" value="Phage_integrase"/>
    <property type="match status" value="1"/>
</dbReference>
<dbReference type="Gene3D" id="1.10.150.130">
    <property type="match status" value="1"/>
</dbReference>
<dbReference type="PANTHER" id="PTHR30349:SF64">
    <property type="entry name" value="PROPHAGE INTEGRASE INTD-RELATED"/>
    <property type="match status" value="1"/>
</dbReference>
<comment type="caution">
    <text evidence="5">The sequence shown here is derived from an EMBL/GenBank/DDBJ whole genome shotgun (WGS) entry which is preliminary data.</text>
</comment>
<dbReference type="Proteomes" id="UP001430374">
    <property type="component" value="Unassembled WGS sequence"/>
</dbReference>
<sequence>MNTSLVLTLDMRRTKKDGTYPVIIRISHYNRSTSFTTGVSVLEKDWDFDKKIIRKTYTGTSSVTRLNNFLNKQRIKAMDIVNRLKEEDKLRFMSITQLKEQLTQSDKVHSFFSFAEKLIAEMKKQERFGNATSYQTTINSLKEFTGNKDLYFEELNYDFLMKYHTDFLGKEKRTGKKQIQKLQNKKAKRIGEKVVKEEEISKKNSLNGLAVYMRTIRAIFNQAIKSGIADKNLYPFDKYKIKSEPTKKRALEMDDIRKILQMNISPDDKLFHTRNYFIASYLMCGMSFIDMAFLTIEKLEKSRVHYRRKKTSKLYDFVISKQLKQILDYYIKGKGKMDFVFPMIKPGGLEKQYKDVGEARKKYNINLKILAEQCGIDFNLTSYVSRHSFATQAVLKNVPLQAVSQMLGHSSITTTQIYLKSLPNNIMDEYLQRMEIK</sequence>
<organism evidence="5 6">
    <name type="scientific">Chryseobacterium indicum</name>
    <dbReference type="NCBI Taxonomy" id="2766954"/>
    <lineage>
        <taxon>Bacteria</taxon>
        <taxon>Pseudomonadati</taxon>
        <taxon>Bacteroidota</taxon>
        <taxon>Flavobacteriia</taxon>
        <taxon>Flavobacteriales</taxon>
        <taxon>Weeksellaceae</taxon>
        <taxon>Chryseobacterium group</taxon>
        <taxon>Chryseobacterium</taxon>
    </lineage>
</organism>
<accession>A0ABS9C8Y4</accession>
<dbReference type="InterPro" id="IPR002104">
    <property type="entry name" value="Integrase_catalytic"/>
</dbReference>
<comment type="similarity">
    <text evidence="1">Belongs to the 'phage' integrase family.</text>
</comment>
<gene>
    <name evidence="5" type="ORF">H9Q08_17230</name>
</gene>
<dbReference type="Pfam" id="PF13102">
    <property type="entry name" value="Phage_int_SAM_5"/>
    <property type="match status" value="1"/>
</dbReference>
<evidence type="ECO:0000259" key="4">
    <source>
        <dbReference type="PROSITE" id="PS51898"/>
    </source>
</evidence>
<dbReference type="PANTHER" id="PTHR30349">
    <property type="entry name" value="PHAGE INTEGRASE-RELATED"/>
    <property type="match status" value="1"/>
</dbReference>
<protein>
    <submittedName>
        <fullName evidence="5">Site-specific integrase</fullName>
    </submittedName>
</protein>
<dbReference type="EMBL" id="JACSGT010000002">
    <property type="protein sequence ID" value="MCF2221031.1"/>
    <property type="molecule type" value="Genomic_DNA"/>
</dbReference>
<keyword evidence="6" id="KW-1185">Reference proteome</keyword>
<proteinExistence type="inferred from homology"/>
<dbReference type="RefSeq" id="WP_235132377.1">
    <property type="nucleotide sequence ID" value="NZ_JACSGT010000002.1"/>
</dbReference>
<dbReference type="SUPFAM" id="SSF56349">
    <property type="entry name" value="DNA breaking-rejoining enzymes"/>
    <property type="match status" value="1"/>
</dbReference>
<evidence type="ECO:0000313" key="6">
    <source>
        <dbReference type="Proteomes" id="UP001430374"/>
    </source>
</evidence>
<dbReference type="InterPro" id="IPR050090">
    <property type="entry name" value="Tyrosine_recombinase_XerCD"/>
</dbReference>
<dbReference type="InterPro" id="IPR025269">
    <property type="entry name" value="SAM-like_dom"/>
</dbReference>
<name>A0ABS9C8Y4_9FLAO</name>
<keyword evidence="3" id="KW-0233">DNA recombination</keyword>
<dbReference type="InterPro" id="IPR013762">
    <property type="entry name" value="Integrase-like_cat_sf"/>
</dbReference>
<dbReference type="InterPro" id="IPR011010">
    <property type="entry name" value="DNA_brk_join_enz"/>
</dbReference>
<dbReference type="InterPro" id="IPR035386">
    <property type="entry name" value="Arm-DNA-bind_5"/>
</dbReference>
<evidence type="ECO:0000256" key="1">
    <source>
        <dbReference type="ARBA" id="ARBA00008857"/>
    </source>
</evidence>